<keyword evidence="5" id="KW-1185">Reference proteome</keyword>
<evidence type="ECO:0000313" key="5">
    <source>
        <dbReference type="Proteomes" id="UP000433483"/>
    </source>
</evidence>
<dbReference type="AlphaFoldDB" id="A0A6A3LDR3"/>
<dbReference type="EMBL" id="QXFW01000283">
    <property type="protein sequence ID" value="KAE9017566.1"/>
    <property type="molecule type" value="Genomic_DNA"/>
</dbReference>
<organism evidence="2 6">
    <name type="scientific">Phytophthora fragariae</name>
    <dbReference type="NCBI Taxonomy" id="53985"/>
    <lineage>
        <taxon>Eukaryota</taxon>
        <taxon>Sar</taxon>
        <taxon>Stramenopiles</taxon>
        <taxon>Oomycota</taxon>
        <taxon>Peronosporomycetes</taxon>
        <taxon>Peronosporales</taxon>
        <taxon>Peronosporaceae</taxon>
        <taxon>Phytophthora</taxon>
    </lineage>
</organism>
<dbReference type="Proteomes" id="UP000429523">
    <property type="component" value="Unassembled WGS sequence"/>
</dbReference>
<dbReference type="EMBL" id="QXGB01000009">
    <property type="protein sequence ID" value="KAE9237866.1"/>
    <property type="molecule type" value="Genomic_DNA"/>
</dbReference>
<gene>
    <name evidence="3" type="ORF">PF005_g459</name>
    <name evidence="1" type="ORF">PF009_g3670</name>
    <name evidence="2" type="ORF">PF011_g6642</name>
</gene>
<comment type="caution">
    <text evidence="2">The sequence shown here is derived from an EMBL/GenBank/DDBJ whole genome shotgun (WGS) entry which is preliminary data.</text>
</comment>
<dbReference type="Proteomes" id="UP000460718">
    <property type="component" value="Unassembled WGS sequence"/>
</dbReference>
<evidence type="ECO:0000313" key="3">
    <source>
        <dbReference type="EMBL" id="KAE9237866.1"/>
    </source>
</evidence>
<dbReference type="Proteomes" id="UP000433483">
    <property type="component" value="Unassembled WGS sequence"/>
</dbReference>
<evidence type="ECO:0000313" key="4">
    <source>
        <dbReference type="Proteomes" id="UP000429523"/>
    </source>
</evidence>
<evidence type="ECO:0000313" key="1">
    <source>
        <dbReference type="EMBL" id="KAE8946719.1"/>
    </source>
</evidence>
<sequence>MIKLRIPQEEISVMMQRDYLDSLTVIAHDRIDPHGIDFVVNKFKMKLDNKDIEYSEMKWDEFWSYFRKTWLEIFPPHLRNINGIQRAVVNHTSGPLERYDLELNGAFPTTNPNIPTFVGVIQNHASRYVTLLEDIARKRARAPPHGTYVVSQEVTM</sequence>
<evidence type="ECO:0000313" key="6">
    <source>
        <dbReference type="Proteomes" id="UP000460718"/>
    </source>
</evidence>
<name>A0A6A3LDR3_9STRA</name>
<dbReference type="OrthoDB" id="93373at2759"/>
<proteinExistence type="predicted"/>
<accession>A0A6A3LDR3</accession>
<evidence type="ECO:0000313" key="2">
    <source>
        <dbReference type="EMBL" id="KAE9017566.1"/>
    </source>
</evidence>
<reference evidence="2 6" key="1">
    <citation type="submission" date="2018-09" db="EMBL/GenBank/DDBJ databases">
        <title>Genomic investigation of the strawberry pathogen Phytophthora fragariae indicates pathogenicity is determined by transcriptional variation in three key races.</title>
        <authorList>
            <person name="Adams T.M."/>
            <person name="Armitage A.D."/>
            <person name="Sobczyk M.K."/>
            <person name="Bates H.J."/>
            <person name="Dunwell J.M."/>
            <person name="Nellist C.F."/>
            <person name="Harrison R.J."/>
        </authorList>
    </citation>
    <scope>NUCLEOTIDE SEQUENCE [LARGE SCALE GENOMIC DNA]</scope>
    <source>
        <strain evidence="3 5">NOV-27</strain>
        <strain evidence="1 4">NOV-9</strain>
        <strain evidence="2 6">SCRP245</strain>
    </source>
</reference>
<protein>
    <submittedName>
        <fullName evidence="2">Uncharacterized protein</fullName>
    </submittedName>
</protein>
<dbReference type="EMBL" id="QXGF01000106">
    <property type="protein sequence ID" value="KAE8946719.1"/>
    <property type="molecule type" value="Genomic_DNA"/>
</dbReference>